<gene>
    <name evidence="8" type="primary">LOC110722596</name>
</gene>
<dbReference type="InterPro" id="IPR008511">
    <property type="entry name" value="ROH1-like"/>
</dbReference>
<evidence type="ECO:0000256" key="5">
    <source>
        <dbReference type="ARBA" id="ARBA00035114"/>
    </source>
</evidence>
<dbReference type="GeneID" id="110722596"/>
<dbReference type="EnsemblPlants" id="AUR62019747-RA">
    <property type="protein sequence ID" value="AUR62019747-RA:cds"/>
    <property type="gene ID" value="AUR62019747"/>
</dbReference>
<name>A0A803LW96_CHEQI</name>
<organism evidence="8 9">
    <name type="scientific">Chenopodium quinoa</name>
    <name type="common">Quinoa</name>
    <dbReference type="NCBI Taxonomy" id="63459"/>
    <lineage>
        <taxon>Eukaryota</taxon>
        <taxon>Viridiplantae</taxon>
        <taxon>Streptophyta</taxon>
        <taxon>Embryophyta</taxon>
        <taxon>Tracheophyta</taxon>
        <taxon>Spermatophyta</taxon>
        <taxon>Magnoliopsida</taxon>
        <taxon>eudicotyledons</taxon>
        <taxon>Gunneridae</taxon>
        <taxon>Pentapetalae</taxon>
        <taxon>Caryophyllales</taxon>
        <taxon>Chenopodiaceae</taxon>
        <taxon>Chenopodioideae</taxon>
        <taxon>Atripliceae</taxon>
        <taxon>Chenopodium</taxon>
    </lineage>
</organism>
<dbReference type="OMA" id="ITHGVEM"/>
<dbReference type="RefSeq" id="XP_021757553.1">
    <property type="nucleotide sequence ID" value="XM_021901861.1"/>
</dbReference>
<dbReference type="Pfam" id="PF05633">
    <property type="entry name" value="ROH1-like"/>
    <property type="match status" value="1"/>
</dbReference>
<dbReference type="SMR" id="A0A803LW96"/>
<dbReference type="KEGG" id="cqi:110722596"/>
<evidence type="ECO:0000313" key="8">
    <source>
        <dbReference type="EnsemblPlants" id="AUR62019747-RA:cds"/>
    </source>
</evidence>
<accession>A0A803LW96</accession>
<evidence type="ECO:0000256" key="1">
    <source>
        <dbReference type="ARBA" id="ARBA00004167"/>
    </source>
</evidence>
<keyword evidence="3 7" id="KW-1133">Transmembrane helix</keyword>
<dbReference type="Proteomes" id="UP000596660">
    <property type="component" value="Unplaced"/>
</dbReference>
<comment type="subcellular location">
    <subcellularLocation>
        <location evidence="1">Membrane</location>
        <topology evidence="1">Single-pass membrane protein</topology>
    </subcellularLocation>
</comment>
<reference evidence="8" key="2">
    <citation type="submission" date="2021-03" db="UniProtKB">
        <authorList>
            <consortium name="EnsemblPlants"/>
        </authorList>
    </citation>
    <scope>IDENTIFICATION</scope>
</reference>
<comment type="similarity">
    <text evidence="5">Belongs to the ROH1 family.</text>
</comment>
<protein>
    <submittedName>
        <fullName evidence="8">Uncharacterized protein</fullName>
    </submittedName>
</protein>
<dbReference type="PANTHER" id="PTHR31509">
    <property type="entry name" value="BPS1-LIKE PROTEIN"/>
    <property type="match status" value="1"/>
</dbReference>
<keyword evidence="9" id="KW-1185">Reference proteome</keyword>
<evidence type="ECO:0000256" key="6">
    <source>
        <dbReference type="SAM" id="MobiDB-lite"/>
    </source>
</evidence>
<evidence type="ECO:0000256" key="4">
    <source>
        <dbReference type="ARBA" id="ARBA00023136"/>
    </source>
</evidence>
<proteinExistence type="inferred from homology"/>
<evidence type="ECO:0000256" key="2">
    <source>
        <dbReference type="ARBA" id="ARBA00022692"/>
    </source>
</evidence>
<dbReference type="GO" id="GO:0016020">
    <property type="term" value="C:membrane"/>
    <property type="evidence" value="ECO:0007669"/>
    <property type="project" value="UniProtKB-SubCell"/>
</dbReference>
<keyword evidence="4 7" id="KW-0472">Membrane</keyword>
<feature type="region of interest" description="Disordered" evidence="6">
    <location>
        <begin position="202"/>
        <end position="228"/>
    </location>
</feature>
<keyword evidence="2 7" id="KW-0812">Transmembrane</keyword>
<reference evidence="8" key="1">
    <citation type="journal article" date="2017" name="Nature">
        <title>The genome of Chenopodium quinoa.</title>
        <authorList>
            <person name="Jarvis D.E."/>
            <person name="Ho Y.S."/>
            <person name="Lightfoot D.J."/>
            <person name="Schmoeckel S.M."/>
            <person name="Li B."/>
            <person name="Borm T.J.A."/>
            <person name="Ohyanagi H."/>
            <person name="Mineta K."/>
            <person name="Michell C.T."/>
            <person name="Saber N."/>
            <person name="Kharbatia N.M."/>
            <person name="Rupper R.R."/>
            <person name="Sharp A.R."/>
            <person name="Dally N."/>
            <person name="Boughton B.A."/>
            <person name="Woo Y.H."/>
            <person name="Gao G."/>
            <person name="Schijlen E.G.W.M."/>
            <person name="Guo X."/>
            <person name="Momin A.A."/>
            <person name="Negrao S."/>
            <person name="Al-Babili S."/>
            <person name="Gehring C."/>
            <person name="Roessner U."/>
            <person name="Jung C."/>
            <person name="Murphy K."/>
            <person name="Arold S.T."/>
            <person name="Gojobori T."/>
            <person name="van der Linden C.G."/>
            <person name="van Loo E.N."/>
            <person name="Jellen E.N."/>
            <person name="Maughan P.J."/>
            <person name="Tester M."/>
        </authorList>
    </citation>
    <scope>NUCLEOTIDE SEQUENCE [LARGE SCALE GENOMIC DNA]</scope>
    <source>
        <strain evidence="8">cv. PI 614886</strain>
    </source>
</reference>
<dbReference type="OrthoDB" id="1878996at2759"/>
<dbReference type="AlphaFoldDB" id="A0A803LW96"/>
<sequence length="423" mass="46776">MWTGGADNQGHFLGRISIRRNQVASMEGEVEDLELFQRKIADRFFDLLPLNKKDTHHSSSIPTSLSISSSASDSPLSVDFDGDFSPFSCSDTLLSIAWIRKLLDAFLCCESEFKAVLLIGREPSQVAKSPLDRLIPDLLDRAVKGLDICNAINHGIDAIKFMLSQAQIVVSALEQRPFTDGQIRRARRALAALQGSIVVDEKENTGKSTERSWSFGKRSSGASSKDRHHAPNFKSLSWMVAKNWSAAKQVQSISSNLTAPRGGESTGLALTVYIMNVVLVFVMWALVAAIPCQDRAGLGTHIPVPKQSNWAHGICGLQEKIAEEWKRKEKKGSPGLMKEVVKIDKLAQSLVDYADNFQYPMEEEKEAEFATQVAELAEICRKMEDGLGPLQLQIRELFHRLVKTRAIILDVLDQAGKSSTPNV</sequence>
<dbReference type="Gramene" id="AUR62019747-RA">
    <property type="protein sequence ID" value="AUR62019747-RA:cds"/>
    <property type="gene ID" value="AUR62019747"/>
</dbReference>
<feature type="transmembrane region" description="Helical" evidence="7">
    <location>
        <begin position="268"/>
        <end position="290"/>
    </location>
</feature>
<evidence type="ECO:0000313" key="9">
    <source>
        <dbReference type="Proteomes" id="UP000596660"/>
    </source>
</evidence>
<evidence type="ECO:0000256" key="3">
    <source>
        <dbReference type="ARBA" id="ARBA00022989"/>
    </source>
</evidence>
<evidence type="ECO:0000256" key="7">
    <source>
        <dbReference type="SAM" id="Phobius"/>
    </source>
</evidence>